<dbReference type="InterPro" id="IPR016568">
    <property type="entry name" value="Sulphur_oxidation_SoxY"/>
</dbReference>
<dbReference type="RefSeq" id="WP_320408772.1">
    <property type="nucleotide sequence ID" value="NZ_LN794158.1"/>
</dbReference>
<keyword evidence="1" id="KW-0732">Signal</keyword>
<dbReference type="NCBIfam" id="TIGR04488">
    <property type="entry name" value="SoxY_true_GGCGG"/>
    <property type="match status" value="1"/>
</dbReference>
<feature type="chain" id="PRO_5002117099" evidence="1">
    <location>
        <begin position="27"/>
        <end position="147"/>
    </location>
</feature>
<sequence length="147" mass="15937">MMQRRKFLKALFAASALAMLPIKAFAAIWNTPAFQATKLQEAIAAMKISNVTVSNDIQIIAPDKAENGAVVQIEITSLVPNTESIAIFVENNPTALIANFVFGEGADGFVITRIKMAETSDVQAVIKSNNRYYSAKKRVEVLENGCG</sequence>
<evidence type="ECO:0000256" key="1">
    <source>
        <dbReference type="SAM" id="SignalP"/>
    </source>
</evidence>
<keyword evidence="4" id="KW-1185">Reference proteome</keyword>
<dbReference type="PIRSF" id="PIRSF010312">
    <property type="entry name" value="Sulphur_oxidation_SoxY"/>
    <property type="match status" value="1"/>
</dbReference>
<feature type="domain" description="Ig-like SoxY" evidence="2">
    <location>
        <begin position="51"/>
        <end position="146"/>
    </location>
</feature>
<dbReference type="InterPro" id="IPR038162">
    <property type="entry name" value="SoxY_sf"/>
</dbReference>
<dbReference type="HOGENOM" id="CLU_118521_0_0_4"/>
<proteinExistence type="predicted"/>
<evidence type="ECO:0000313" key="4">
    <source>
        <dbReference type="Proteomes" id="UP000056322"/>
    </source>
</evidence>
<gene>
    <name evidence="3" type="ORF">BN1209_0151</name>
</gene>
<keyword evidence="3" id="KW-0812">Transmembrane</keyword>
<dbReference type="KEGG" id="mbac:BN1209_0151"/>
<dbReference type="STRING" id="1581680.BN1209_0151"/>
<dbReference type="InterPro" id="IPR006311">
    <property type="entry name" value="TAT_signal"/>
</dbReference>
<accession>A0A0B7IXI8</accession>
<reference evidence="4" key="1">
    <citation type="submission" date="2014-12" db="EMBL/GenBank/DDBJ databases">
        <authorList>
            <person name="Salcher M.M."/>
        </authorList>
    </citation>
    <scope>NUCLEOTIDE SEQUENCE [LARGE SCALE GENOMIC DNA]</scope>
    <source>
        <strain evidence="4">MMS-10A-171</strain>
    </source>
</reference>
<dbReference type="Proteomes" id="UP000056322">
    <property type="component" value="Chromosome 1"/>
</dbReference>
<feature type="signal peptide" evidence="1">
    <location>
        <begin position="1"/>
        <end position="26"/>
    </location>
</feature>
<protein>
    <submittedName>
        <fullName evidence="3">Transmembrane proetin, twin-arginine translocation pathway signal</fullName>
    </submittedName>
</protein>
<organism evidence="3 4">
    <name type="scientific">Candidatus Methylopumilus turicensis</name>
    <dbReference type="NCBI Taxonomy" id="1581680"/>
    <lineage>
        <taxon>Bacteria</taxon>
        <taxon>Pseudomonadati</taxon>
        <taxon>Pseudomonadota</taxon>
        <taxon>Betaproteobacteria</taxon>
        <taxon>Nitrosomonadales</taxon>
        <taxon>Methylophilaceae</taxon>
        <taxon>Candidatus Methylopumilus</taxon>
    </lineage>
</organism>
<evidence type="ECO:0000259" key="2">
    <source>
        <dbReference type="Pfam" id="PF13501"/>
    </source>
</evidence>
<dbReference type="PROSITE" id="PS51318">
    <property type="entry name" value="TAT"/>
    <property type="match status" value="1"/>
</dbReference>
<name>A0A0B7IXI8_9PROT</name>
<keyword evidence="3" id="KW-0472">Membrane</keyword>
<dbReference type="Gene3D" id="2.60.40.2470">
    <property type="entry name" value="SoxY domain"/>
    <property type="match status" value="1"/>
</dbReference>
<dbReference type="EMBL" id="LN794158">
    <property type="protein sequence ID" value="CEN55205.1"/>
    <property type="molecule type" value="Genomic_DNA"/>
</dbReference>
<dbReference type="InterPro" id="IPR032711">
    <property type="entry name" value="SoxY"/>
</dbReference>
<dbReference type="AlphaFoldDB" id="A0A0B7IXI8"/>
<dbReference type="Pfam" id="PF13501">
    <property type="entry name" value="SoxY"/>
    <property type="match status" value="1"/>
</dbReference>
<evidence type="ECO:0000313" key="3">
    <source>
        <dbReference type="EMBL" id="CEN55205.1"/>
    </source>
</evidence>